<comment type="caution">
    <text evidence="2">The sequence shown here is derived from an EMBL/GenBank/DDBJ whole genome shotgun (WGS) entry which is preliminary data.</text>
</comment>
<organism evidence="2 3">
    <name type="scientific">Corchorus capsularis</name>
    <name type="common">Jute</name>
    <dbReference type="NCBI Taxonomy" id="210143"/>
    <lineage>
        <taxon>Eukaryota</taxon>
        <taxon>Viridiplantae</taxon>
        <taxon>Streptophyta</taxon>
        <taxon>Embryophyta</taxon>
        <taxon>Tracheophyta</taxon>
        <taxon>Spermatophyta</taxon>
        <taxon>Magnoliopsida</taxon>
        <taxon>eudicotyledons</taxon>
        <taxon>Gunneridae</taxon>
        <taxon>Pentapetalae</taxon>
        <taxon>rosids</taxon>
        <taxon>malvids</taxon>
        <taxon>Malvales</taxon>
        <taxon>Malvaceae</taxon>
        <taxon>Grewioideae</taxon>
        <taxon>Apeibeae</taxon>
        <taxon>Corchorus</taxon>
    </lineage>
</organism>
<dbReference type="EMBL" id="AWWV01010993">
    <property type="protein sequence ID" value="OMO75659.1"/>
    <property type="molecule type" value="Genomic_DNA"/>
</dbReference>
<feature type="region of interest" description="Disordered" evidence="1">
    <location>
        <begin position="1"/>
        <end position="20"/>
    </location>
</feature>
<accession>A0A1R3HZF2</accession>
<gene>
    <name evidence="2" type="ORF">CCACVL1_16081</name>
</gene>
<protein>
    <submittedName>
        <fullName evidence="2">Uncharacterized protein</fullName>
    </submittedName>
</protein>
<dbReference type="Gramene" id="OMO75659">
    <property type="protein sequence ID" value="OMO75659"/>
    <property type="gene ID" value="CCACVL1_16081"/>
</dbReference>
<dbReference type="Proteomes" id="UP000188268">
    <property type="component" value="Unassembled WGS sequence"/>
</dbReference>
<name>A0A1R3HZF2_COCAP</name>
<keyword evidence="3" id="KW-1185">Reference proteome</keyword>
<evidence type="ECO:0000313" key="3">
    <source>
        <dbReference type="Proteomes" id="UP000188268"/>
    </source>
</evidence>
<evidence type="ECO:0000256" key="1">
    <source>
        <dbReference type="SAM" id="MobiDB-lite"/>
    </source>
</evidence>
<evidence type="ECO:0000313" key="2">
    <source>
        <dbReference type="EMBL" id="OMO75659.1"/>
    </source>
</evidence>
<reference evidence="2 3" key="1">
    <citation type="submission" date="2013-09" db="EMBL/GenBank/DDBJ databases">
        <title>Corchorus capsularis genome sequencing.</title>
        <authorList>
            <person name="Alam M."/>
            <person name="Haque M.S."/>
            <person name="Islam M.S."/>
            <person name="Emdad E.M."/>
            <person name="Islam M.M."/>
            <person name="Ahmed B."/>
            <person name="Halim A."/>
            <person name="Hossen Q.M.M."/>
            <person name="Hossain M.Z."/>
            <person name="Ahmed R."/>
            <person name="Khan M.M."/>
            <person name="Islam R."/>
            <person name="Rashid M.M."/>
            <person name="Khan S.A."/>
            <person name="Rahman M.S."/>
            <person name="Alam M."/>
        </authorList>
    </citation>
    <scope>NUCLEOTIDE SEQUENCE [LARGE SCALE GENOMIC DNA]</scope>
    <source>
        <strain evidence="3">cv. CVL-1</strain>
        <tissue evidence="2">Whole seedling</tissue>
    </source>
</reference>
<proteinExistence type="predicted"/>
<sequence length="20" mass="2235">MGDYGQRDSNLDGVHEESEP</sequence>
<dbReference type="AlphaFoldDB" id="A0A1R3HZF2"/>